<name>A0ABS4H7H8_9BACL</name>
<feature type="domain" description="Thoeris protein ThsB TIR-like" evidence="1">
    <location>
        <begin position="6"/>
        <end position="104"/>
    </location>
</feature>
<gene>
    <name evidence="2" type="ORF">J2Z20_003414</name>
</gene>
<dbReference type="InterPro" id="IPR015032">
    <property type="entry name" value="ThsB__TIR-like_domain"/>
</dbReference>
<protein>
    <recommendedName>
        <fullName evidence="1">Thoeris protein ThsB TIR-like domain-containing protein</fullName>
    </recommendedName>
</protein>
<evidence type="ECO:0000313" key="2">
    <source>
        <dbReference type="EMBL" id="MBP1938492.1"/>
    </source>
</evidence>
<dbReference type="Pfam" id="PF08937">
    <property type="entry name" value="ThsB_TIR"/>
    <property type="match status" value="1"/>
</dbReference>
<comment type="caution">
    <text evidence="2">The sequence shown here is derived from an EMBL/GenBank/DDBJ whole genome shotgun (WGS) entry which is preliminary data.</text>
</comment>
<keyword evidence="3" id="KW-1185">Reference proteome</keyword>
<dbReference type="Gene3D" id="3.40.50.10140">
    <property type="entry name" value="Toll/interleukin-1 receptor homology (TIR) domain"/>
    <property type="match status" value="1"/>
</dbReference>
<reference evidence="2 3" key="1">
    <citation type="submission" date="2021-03" db="EMBL/GenBank/DDBJ databases">
        <title>Genomic Encyclopedia of Type Strains, Phase IV (KMG-IV): sequencing the most valuable type-strain genomes for metagenomic binning, comparative biology and taxonomic classification.</title>
        <authorList>
            <person name="Goeker M."/>
        </authorList>
    </citation>
    <scope>NUCLEOTIDE SEQUENCE [LARGE SCALE GENOMIC DNA]</scope>
    <source>
        <strain evidence="2 3">DSM 23491</strain>
    </source>
</reference>
<dbReference type="InterPro" id="IPR035897">
    <property type="entry name" value="Toll_tir_struct_dom_sf"/>
</dbReference>
<evidence type="ECO:0000259" key="1">
    <source>
        <dbReference type="Pfam" id="PF08937"/>
    </source>
</evidence>
<sequence>MAHKVFVSYHHANDQAQADHLRTTYGKDNTIIDRSLDEEIDSDDDDYILSIIRTSHLKDSTVTIVLIGSETSGRKWVDWEIYSSLRPYGTRSRNGLLGIYLPTAGDTPARLQDNIDSGYAVTMNWKDISTKLDSKIEEAFKNRDKDELVRNSRARRKRNS</sequence>
<proteinExistence type="predicted"/>
<dbReference type="Proteomes" id="UP001519273">
    <property type="component" value="Unassembled WGS sequence"/>
</dbReference>
<organism evidence="2 3">
    <name type="scientific">Paenibacillus sediminis</name>
    <dbReference type="NCBI Taxonomy" id="664909"/>
    <lineage>
        <taxon>Bacteria</taxon>
        <taxon>Bacillati</taxon>
        <taxon>Bacillota</taxon>
        <taxon>Bacilli</taxon>
        <taxon>Bacillales</taxon>
        <taxon>Paenibacillaceae</taxon>
        <taxon>Paenibacillus</taxon>
    </lineage>
</organism>
<dbReference type="EMBL" id="JAGGKP010000016">
    <property type="protein sequence ID" value="MBP1938492.1"/>
    <property type="molecule type" value="Genomic_DNA"/>
</dbReference>
<accession>A0ABS4H7H8</accession>
<dbReference type="RefSeq" id="WP_209853035.1">
    <property type="nucleotide sequence ID" value="NZ_CBCRVE010000009.1"/>
</dbReference>
<evidence type="ECO:0000313" key="3">
    <source>
        <dbReference type="Proteomes" id="UP001519273"/>
    </source>
</evidence>